<dbReference type="GO" id="GO:0006310">
    <property type="term" value="P:DNA recombination"/>
    <property type="evidence" value="ECO:0007669"/>
    <property type="project" value="TreeGrafter"/>
</dbReference>
<protein>
    <recommendedName>
        <fullName evidence="1">Transposase (putative) YhgA-like domain-containing protein</fullName>
    </recommendedName>
</protein>
<dbReference type="InterPro" id="IPR006842">
    <property type="entry name" value="Transposase_31"/>
</dbReference>
<dbReference type="PANTHER" id="PTHR34611">
    <property type="match status" value="1"/>
</dbReference>
<name>A0A2A6DYF9_9BACL</name>
<dbReference type="EMBL" id="MOXJ01000036">
    <property type="protein sequence ID" value="PDO09527.1"/>
    <property type="molecule type" value="Genomic_DNA"/>
</dbReference>
<evidence type="ECO:0000313" key="2">
    <source>
        <dbReference type="EMBL" id="PDO09527.1"/>
    </source>
</evidence>
<gene>
    <name evidence="2" type="ORF">BLM47_12090</name>
</gene>
<accession>A0A2A6DYF9</accession>
<reference evidence="2 3" key="1">
    <citation type="submission" date="2016-12" db="EMBL/GenBank/DDBJ databases">
        <title>Candidatus Reconcilibacillus cellulovorans genome.</title>
        <authorList>
            <person name="Kolinko S."/>
            <person name="Wu Y.-W."/>
            <person name="Tachea F."/>
            <person name="Denzel E."/>
            <person name="Hiras J."/>
            <person name="Baecker N."/>
            <person name="Chan L.J."/>
            <person name="Eichorst S.A."/>
            <person name="Frey D."/>
            <person name="Adams P.D."/>
            <person name="Pray T."/>
            <person name="Tanjore D."/>
            <person name="Petzold C.J."/>
            <person name="Gladden J.M."/>
            <person name="Simmons B.A."/>
            <person name="Singer S.W."/>
        </authorList>
    </citation>
    <scope>NUCLEOTIDE SEQUENCE [LARGE SCALE GENOMIC DNA]</scope>
    <source>
        <strain evidence="2">JTherm</strain>
    </source>
</reference>
<evidence type="ECO:0000259" key="1">
    <source>
        <dbReference type="Pfam" id="PF04754"/>
    </source>
</evidence>
<sequence length="359" mass="40893">MPSPAPSGSAEPVAAPSAAVYHVHDLAYRSLLSDKAVFLDFLRSFVHAGWVWELDEHSLRRIESTFVLPGLRRRESDVVWCGRLLGDDFETTFYVLVEMQSSVDPKMAHRLLEYKTAIWRDAEKAELAAGEAAAASEGGDKPKPKTRRNAKLPAIVPIVVYNGRRRWTAPRRFRRLIREEGRFEEGLLDFTYRLIDVRRLKEEELLSRGGAAATAFWLDGAEKEEELARRLRALPQVVRRMPAEQAEPLLGWVAAALRLRLPEKEGSALLERLQEAREGKEVEGMATNFERMLDRWLEKTKRESRLEGRQEGLSEGLAEGRRETARRLMAEGMDDAFIARVTGLSFDEIERLRQEKANA</sequence>
<dbReference type="InterPro" id="IPR051699">
    <property type="entry name" value="Rpn/YhgA-like_nuclease"/>
</dbReference>
<comment type="caution">
    <text evidence="2">The sequence shown here is derived from an EMBL/GenBank/DDBJ whole genome shotgun (WGS) entry which is preliminary data.</text>
</comment>
<dbReference type="Proteomes" id="UP000243688">
    <property type="component" value="Unassembled WGS sequence"/>
</dbReference>
<dbReference type="Pfam" id="PF04754">
    <property type="entry name" value="Transposase_31"/>
    <property type="match status" value="1"/>
</dbReference>
<dbReference type="PANTHER" id="PTHR34611:SF2">
    <property type="entry name" value="INACTIVE RECOMBINATION-PROMOTING NUCLEASE-LIKE PROTEIN RPNE-RELATED"/>
    <property type="match status" value="1"/>
</dbReference>
<dbReference type="GO" id="GO:1990238">
    <property type="term" value="F:double-stranded DNA endonuclease activity"/>
    <property type="evidence" value="ECO:0007669"/>
    <property type="project" value="TreeGrafter"/>
</dbReference>
<evidence type="ECO:0000313" key="3">
    <source>
        <dbReference type="Proteomes" id="UP000243688"/>
    </source>
</evidence>
<dbReference type="AlphaFoldDB" id="A0A2A6DYF9"/>
<organism evidence="2 3">
    <name type="scientific">Candidatus Reconcilbacillus cellulovorans</name>
    <dbReference type="NCBI Taxonomy" id="1906605"/>
    <lineage>
        <taxon>Bacteria</taxon>
        <taxon>Bacillati</taxon>
        <taxon>Bacillota</taxon>
        <taxon>Bacilli</taxon>
        <taxon>Bacillales</taxon>
        <taxon>Paenibacillaceae</taxon>
        <taxon>Candidatus Reconcilbacillus</taxon>
    </lineage>
</organism>
<feature type="domain" description="Transposase (putative) YhgA-like" evidence="1">
    <location>
        <begin position="24"/>
        <end position="240"/>
    </location>
</feature>
<proteinExistence type="predicted"/>